<feature type="region of interest" description="Disordered" evidence="1">
    <location>
        <begin position="435"/>
        <end position="456"/>
    </location>
</feature>
<dbReference type="InterPro" id="IPR002035">
    <property type="entry name" value="VWF_A"/>
</dbReference>
<dbReference type="Proteomes" id="UP001595843">
    <property type="component" value="Unassembled WGS sequence"/>
</dbReference>
<evidence type="ECO:0000313" key="4">
    <source>
        <dbReference type="EMBL" id="MFC4077296.1"/>
    </source>
</evidence>
<dbReference type="EMBL" id="JBHSAP010000015">
    <property type="protein sequence ID" value="MFC4077296.1"/>
    <property type="molecule type" value="Genomic_DNA"/>
</dbReference>
<dbReference type="RefSeq" id="WP_380705066.1">
    <property type="nucleotide sequence ID" value="NZ_JBHSAP010000015.1"/>
</dbReference>
<evidence type="ECO:0000259" key="3">
    <source>
        <dbReference type="PROSITE" id="PS50234"/>
    </source>
</evidence>
<evidence type="ECO:0000256" key="1">
    <source>
        <dbReference type="SAM" id="MobiDB-lite"/>
    </source>
</evidence>
<protein>
    <submittedName>
        <fullName evidence="4">VWA domain-containing protein</fullName>
    </submittedName>
</protein>
<keyword evidence="5" id="KW-1185">Reference proteome</keyword>
<dbReference type="PROSITE" id="PS51257">
    <property type="entry name" value="PROKAR_LIPOPROTEIN"/>
    <property type="match status" value="1"/>
</dbReference>
<reference evidence="5" key="1">
    <citation type="journal article" date="2019" name="Int. J. Syst. Evol. Microbiol.">
        <title>The Global Catalogue of Microorganisms (GCM) 10K type strain sequencing project: providing services to taxonomists for standard genome sequencing and annotation.</title>
        <authorList>
            <consortium name="The Broad Institute Genomics Platform"/>
            <consortium name="The Broad Institute Genome Sequencing Center for Infectious Disease"/>
            <person name="Wu L."/>
            <person name="Ma J."/>
        </authorList>
    </citation>
    <scope>NUCLEOTIDE SEQUENCE [LARGE SCALE GENOMIC DNA]</scope>
    <source>
        <strain evidence="5">IBRC-M 10813</strain>
    </source>
</reference>
<dbReference type="Pfam" id="PF00092">
    <property type="entry name" value="VWA"/>
    <property type="match status" value="1"/>
</dbReference>
<name>A0ABV8JEV4_9BACL</name>
<organism evidence="4 5">
    <name type="scientific">Salinithrix halophila</name>
    <dbReference type="NCBI Taxonomy" id="1485204"/>
    <lineage>
        <taxon>Bacteria</taxon>
        <taxon>Bacillati</taxon>
        <taxon>Bacillota</taxon>
        <taxon>Bacilli</taxon>
        <taxon>Bacillales</taxon>
        <taxon>Thermoactinomycetaceae</taxon>
        <taxon>Salinithrix</taxon>
    </lineage>
</organism>
<feature type="domain" description="VWFA" evidence="3">
    <location>
        <begin position="145"/>
        <end position="341"/>
    </location>
</feature>
<dbReference type="SUPFAM" id="SSF53300">
    <property type="entry name" value="vWA-like"/>
    <property type="match status" value="1"/>
</dbReference>
<comment type="caution">
    <text evidence="4">The sequence shown here is derived from an EMBL/GenBank/DDBJ whole genome shotgun (WGS) entry which is preliminary data.</text>
</comment>
<feature type="chain" id="PRO_5046045265" evidence="2">
    <location>
        <begin position="29"/>
        <end position="456"/>
    </location>
</feature>
<dbReference type="PROSITE" id="PS50234">
    <property type="entry name" value="VWFA"/>
    <property type="match status" value="1"/>
</dbReference>
<sequence>MARKTIGAGILACLLFLASGCSVLLQQAEETDKGKGKSSAEKSASSKPVLRWTKFPESLREVRANEKAGRYAGDQYDLNRIRPALDKLPKGTSPEAVYDRLLQLVAEDYSTHVKKMENYDTSIIEVKGGPGTIRNLEVPEDEEINMVILLDASGSMAGKVKDGTKMDLAKQAIREFVANMPQGANVSLQVYGHKGSNAKKDKKRSCSSVEEVYPLGEYRAKAFNKSLESFKPAGWTPLGAAMEKARGQLKSRTGDGVQNTIYVVSDGVETCGGDPVKQAEALHTSQIQTKVNIIGFDVDDKGQKALQDVADAGGGTYKTVGSKVGLKEYFEGEYSRLYDQWQDWASDHYDRAQVIGSIKYDDLQKRGEALDELAEKEKVHLNEAISYLEERRKFPYDTVSDVEGKIFDREKAIEDYVYETRDRLQSEVIDNRDEIQSGVIDKRDAEQEEINDARND</sequence>
<accession>A0ABV8JEV4</accession>
<evidence type="ECO:0000313" key="5">
    <source>
        <dbReference type="Proteomes" id="UP001595843"/>
    </source>
</evidence>
<dbReference type="SMART" id="SM00327">
    <property type="entry name" value="VWA"/>
    <property type="match status" value="1"/>
</dbReference>
<dbReference type="Gene3D" id="3.40.50.410">
    <property type="entry name" value="von Willebrand factor, type A domain"/>
    <property type="match status" value="1"/>
</dbReference>
<evidence type="ECO:0000256" key="2">
    <source>
        <dbReference type="SAM" id="SignalP"/>
    </source>
</evidence>
<keyword evidence="2" id="KW-0732">Signal</keyword>
<gene>
    <name evidence="4" type="ORF">ACFOUO_10850</name>
</gene>
<feature type="signal peptide" evidence="2">
    <location>
        <begin position="1"/>
        <end position="28"/>
    </location>
</feature>
<dbReference type="InterPro" id="IPR036465">
    <property type="entry name" value="vWFA_dom_sf"/>
</dbReference>
<proteinExistence type="predicted"/>